<evidence type="ECO:0000256" key="1">
    <source>
        <dbReference type="SAM" id="Phobius"/>
    </source>
</evidence>
<feature type="transmembrane region" description="Helical" evidence="1">
    <location>
        <begin position="6"/>
        <end position="27"/>
    </location>
</feature>
<protein>
    <submittedName>
        <fullName evidence="2">Uncharacterized protein</fullName>
    </submittedName>
</protein>
<accession>A0ABU7FZE4</accession>
<feature type="transmembrane region" description="Helical" evidence="1">
    <location>
        <begin position="186"/>
        <end position="207"/>
    </location>
</feature>
<dbReference type="RefSeq" id="WP_329773947.1">
    <property type="nucleotide sequence ID" value="NZ_JAYDYW010000002.1"/>
</dbReference>
<evidence type="ECO:0000313" key="3">
    <source>
        <dbReference type="Proteomes" id="UP001310248"/>
    </source>
</evidence>
<proteinExistence type="predicted"/>
<keyword evidence="3" id="KW-1185">Reference proteome</keyword>
<gene>
    <name evidence="2" type="ORF">SNR37_001875</name>
</gene>
<keyword evidence="1" id="KW-0472">Membrane</keyword>
<keyword evidence="1" id="KW-0812">Transmembrane</keyword>
<name>A0ABU7FZE4_9ALTE</name>
<reference evidence="3" key="1">
    <citation type="submission" date="2023-07" db="EMBL/GenBank/DDBJ databases">
        <title>Draft genome sequence of Agarivorans aestuarii strain ZMCS4, a CAZymes producing bacteria isolated from the marine brown algae Clodostephus spongiosus.</title>
        <authorList>
            <person name="Lorente B."/>
            <person name="Cabral C."/>
            <person name="Frias J."/>
            <person name="Faria J."/>
            <person name="Toubarro D."/>
        </authorList>
    </citation>
    <scope>NUCLEOTIDE SEQUENCE [LARGE SCALE GENOMIC DNA]</scope>
    <source>
        <strain evidence="3">ZMCS4</strain>
    </source>
</reference>
<organism evidence="2 3">
    <name type="scientific">Agarivorans aestuarii</name>
    <dbReference type="NCBI Taxonomy" id="1563703"/>
    <lineage>
        <taxon>Bacteria</taxon>
        <taxon>Pseudomonadati</taxon>
        <taxon>Pseudomonadota</taxon>
        <taxon>Gammaproteobacteria</taxon>
        <taxon>Alteromonadales</taxon>
        <taxon>Alteromonadaceae</taxon>
        <taxon>Agarivorans</taxon>
    </lineage>
</organism>
<sequence>MFLGFNVVLVILGSLSLFLFGGVYIYFRKNMVRNLFVQRKFSFTAKVTRLQILGIKKLVPSLTEYGYKNVYNSFNPPKVSWYAKKNTGRGEVIIFRLENYYNSLRYPKALIVVVVRGGVDRDIVSRLPQAYKVYQLENGISLAYEDLFFHKAKFIKLIEGSECLYGETTSLPDVSQIMKVKKAAKIVGCFSVLLILVYELLVMFLAGEAKWCSKVGGCTSVSIEKSLVLYIFMLSSLLYFIYALFKYLSRIVANQK</sequence>
<keyword evidence="1" id="KW-1133">Transmembrane helix</keyword>
<comment type="caution">
    <text evidence="2">The sequence shown here is derived from an EMBL/GenBank/DDBJ whole genome shotgun (WGS) entry which is preliminary data.</text>
</comment>
<dbReference type="EMBL" id="JAYDYW010000002">
    <property type="protein sequence ID" value="MEE1672546.1"/>
    <property type="molecule type" value="Genomic_DNA"/>
</dbReference>
<evidence type="ECO:0000313" key="2">
    <source>
        <dbReference type="EMBL" id="MEE1672546.1"/>
    </source>
</evidence>
<feature type="transmembrane region" description="Helical" evidence="1">
    <location>
        <begin position="227"/>
        <end position="248"/>
    </location>
</feature>
<dbReference type="Proteomes" id="UP001310248">
    <property type="component" value="Unassembled WGS sequence"/>
</dbReference>